<dbReference type="KEGG" id="jeh:EJN90_06595"/>
<dbReference type="RefSeq" id="WP_126109651.1">
    <property type="nucleotide sequence ID" value="NZ_CP034465.1"/>
</dbReference>
<protein>
    <submittedName>
        <fullName evidence="2">Uncharacterized protein</fullName>
    </submittedName>
</protein>
<reference evidence="3" key="1">
    <citation type="submission" date="2018-12" db="EMBL/GenBank/DDBJ databases">
        <title>Complete genome sequencing of Jeotgalibaca sp. H21T32.</title>
        <authorList>
            <person name="Bae J.-W."/>
            <person name="Lee S.-Y."/>
        </authorList>
    </citation>
    <scope>NUCLEOTIDE SEQUENCE [LARGE SCALE GENOMIC DNA]</scope>
    <source>
        <strain evidence="3">H21T32</strain>
    </source>
</reference>
<feature type="chain" id="PRO_5038903182" evidence="1">
    <location>
        <begin position="23"/>
        <end position="266"/>
    </location>
</feature>
<dbReference type="OrthoDB" id="2164227at2"/>
<sequence>MNKKVYCLLMAIPLLTGCASFAGFAKESYDGRTIDKNEEAISAYQARQEIIGEEKEAMAPTIPDFFFQEPLEFEGEELLMRILSDPIVIGKDVPEGRYIIIRNFESGYLTVADSSGEVVYQQVLDFSSGNIELNLYDGMQISANSETDPLLLLANHPADSFHEYTIVGGPEQPPLEEGAYEFTNGIFHVGADIKAGAYSVSLPMPSGGSGVKYFYLLNEDKSYQIIEVVSSYFNEEEGASLVVELEDSQILYIKDFSSIVFSPVTE</sequence>
<dbReference type="AlphaFoldDB" id="A0A3S9HAJ2"/>
<organism evidence="2 3">
    <name type="scientific">Jeotgalibaca ciconiae</name>
    <dbReference type="NCBI Taxonomy" id="2496265"/>
    <lineage>
        <taxon>Bacteria</taxon>
        <taxon>Bacillati</taxon>
        <taxon>Bacillota</taxon>
        <taxon>Bacilli</taxon>
        <taxon>Lactobacillales</taxon>
        <taxon>Carnobacteriaceae</taxon>
        <taxon>Jeotgalibaca</taxon>
    </lineage>
</organism>
<dbReference type="Proteomes" id="UP000273326">
    <property type="component" value="Chromosome"/>
</dbReference>
<feature type="signal peptide" evidence="1">
    <location>
        <begin position="1"/>
        <end position="22"/>
    </location>
</feature>
<evidence type="ECO:0000256" key="1">
    <source>
        <dbReference type="SAM" id="SignalP"/>
    </source>
</evidence>
<evidence type="ECO:0000313" key="3">
    <source>
        <dbReference type="Proteomes" id="UP000273326"/>
    </source>
</evidence>
<dbReference type="PROSITE" id="PS51257">
    <property type="entry name" value="PROKAR_LIPOPROTEIN"/>
    <property type="match status" value="1"/>
</dbReference>
<name>A0A3S9HAJ2_9LACT</name>
<gene>
    <name evidence="2" type="ORF">EJN90_06595</name>
</gene>
<keyword evidence="3" id="KW-1185">Reference proteome</keyword>
<proteinExistence type="predicted"/>
<keyword evidence="1" id="KW-0732">Signal</keyword>
<dbReference type="EMBL" id="CP034465">
    <property type="protein sequence ID" value="AZP04337.1"/>
    <property type="molecule type" value="Genomic_DNA"/>
</dbReference>
<evidence type="ECO:0000313" key="2">
    <source>
        <dbReference type="EMBL" id="AZP04337.1"/>
    </source>
</evidence>
<accession>A0A3S9HAJ2</accession>